<comment type="caution">
    <text evidence="2">The sequence shown here is derived from an EMBL/GenBank/DDBJ whole genome shotgun (WGS) entry which is preliminary data.</text>
</comment>
<proteinExistence type="predicted"/>
<keyword evidence="1" id="KW-0472">Membrane</keyword>
<dbReference type="AlphaFoldDB" id="D7UYG1"/>
<keyword evidence="3" id="KW-1185">Reference proteome</keyword>
<sequence>MDELKKESFPYTSCHLLFFAVYFICTNPIDLVGIIDEGEFK</sequence>
<keyword evidence="1" id="KW-1133">Transmembrane helix</keyword>
<dbReference type="Proteomes" id="UP000010119">
    <property type="component" value="Unassembled WGS sequence"/>
</dbReference>
<accession>D7UYG1</accession>
<name>D7UYG1_LISGR</name>
<dbReference type="STRING" id="525367.HMPREF0556_12063"/>
<gene>
    <name evidence="2" type="ORF">HMPREF0556_12063</name>
</gene>
<reference evidence="2" key="1">
    <citation type="submission" date="2010-06" db="EMBL/GenBank/DDBJ databases">
        <authorList>
            <person name="Muzny D."/>
            <person name="Qin X."/>
            <person name="Buhay C."/>
            <person name="Dugan-Rocha S."/>
            <person name="Ding Y."/>
            <person name="Chen G."/>
            <person name="Hawes A."/>
            <person name="Holder M."/>
            <person name="Jhangiani S."/>
            <person name="Johnson A."/>
            <person name="Khan Z."/>
            <person name="Li Z."/>
            <person name="Liu W."/>
            <person name="Liu X."/>
            <person name="Perez L."/>
            <person name="Shen H."/>
            <person name="Wang Q."/>
            <person name="Watt J."/>
            <person name="Xi L."/>
            <person name="Xin Y."/>
            <person name="Zhou J."/>
            <person name="Deng J."/>
            <person name="Jiang H."/>
            <person name="Liu Y."/>
            <person name="Qu J."/>
            <person name="Song X.-Z."/>
            <person name="Zhang L."/>
            <person name="Villasana D."/>
            <person name="Johnson A."/>
            <person name="Liu J."/>
            <person name="Liyanage D."/>
            <person name="Lorensuhewa L."/>
            <person name="Robinson T."/>
            <person name="Song A."/>
            <person name="Song B.-B."/>
            <person name="Dinh H."/>
            <person name="Thornton R."/>
            <person name="Coyle M."/>
            <person name="Francisco L."/>
            <person name="Jackson L."/>
            <person name="Javaid M."/>
            <person name="Korchina V."/>
            <person name="Kovar C."/>
            <person name="Mata R."/>
            <person name="Mathew T."/>
            <person name="Ngo R."/>
            <person name="Nguyen L."/>
            <person name="Nguyen N."/>
            <person name="Okwuonu G."/>
            <person name="Ongeri F."/>
            <person name="Pham C."/>
            <person name="Simmons D."/>
            <person name="Wilczek-Boney K."/>
            <person name="Hale W."/>
            <person name="Jakkamsetti A."/>
            <person name="Pham P."/>
            <person name="Ruth R."/>
            <person name="San Lucas F."/>
            <person name="Warren J."/>
            <person name="Zhang J."/>
            <person name="Zhao Z."/>
            <person name="Zhou C."/>
            <person name="Zhu D."/>
            <person name="Lee S."/>
            <person name="Bess C."/>
            <person name="Blankenburg K."/>
            <person name="Forbes L."/>
            <person name="Fu Q."/>
            <person name="Gubbala S."/>
            <person name="Hirani K."/>
            <person name="Jayaseelan J.C."/>
            <person name="Lara F."/>
            <person name="Munidasa M."/>
            <person name="Palculict T."/>
            <person name="Patil S."/>
            <person name="Pu L.-L."/>
            <person name="Saada N."/>
            <person name="Tang L."/>
            <person name="Weissenberger G."/>
            <person name="Zhu Y."/>
            <person name="Hemphill L."/>
            <person name="Shang Y."/>
            <person name="Youmans B."/>
            <person name="Ayvaz T."/>
            <person name="Ross M."/>
            <person name="Santibanez J."/>
            <person name="Aqrawi P."/>
            <person name="Gross S."/>
            <person name="Joshi V."/>
            <person name="Fowler G."/>
            <person name="Nazareth L."/>
            <person name="Reid J."/>
            <person name="Worley K."/>
            <person name="Petrosino J."/>
            <person name="Highlander S."/>
            <person name="Gibbs R."/>
        </authorList>
    </citation>
    <scope>NUCLEOTIDE SEQUENCE [LARGE SCALE GENOMIC DNA]</scope>
    <source>
        <strain evidence="2">DSM 20601</strain>
    </source>
</reference>
<feature type="transmembrane region" description="Helical" evidence="1">
    <location>
        <begin position="16"/>
        <end position="35"/>
    </location>
</feature>
<organism evidence="2 3">
    <name type="scientific">Listeria grayi DSM 20601</name>
    <dbReference type="NCBI Taxonomy" id="525367"/>
    <lineage>
        <taxon>Bacteria</taxon>
        <taxon>Bacillati</taxon>
        <taxon>Bacillota</taxon>
        <taxon>Bacilli</taxon>
        <taxon>Bacillales</taxon>
        <taxon>Listeriaceae</taxon>
        <taxon>Listeria</taxon>
    </lineage>
</organism>
<keyword evidence="1" id="KW-0812">Transmembrane</keyword>
<evidence type="ECO:0000313" key="3">
    <source>
        <dbReference type="Proteomes" id="UP000010119"/>
    </source>
</evidence>
<dbReference type="EMBL" id="ACCR02000005">
    <property type="protein sequence ID" value="EFI83378.1"/>
    <property type="molecule type" value="Genomic_DNA"/>
</dbReference>
<evidence type="ECO:0000313" key="2">
    <source>
        <dbReference type="EMBL" id="EFI83378.1"/>
    </source>
</evidence>
<dbReference type="HOGENOM" id="CLU_3272284_0_0_9"/>
<protein>
    <submittedName>
        <fullName evidence="2">Uncharacterized protein</fullName>
    </submittedName>
</protein>
<evidence type="ECO:0000256" key="1">
    <source>
        <dbReference type="SAM" id="Phobius"/>
    </source>
</evidence>